<dbReference type="PANTHER" id="PTHR47685:SF1">
    <property type="entry name" value="MAGNESIUM TRANSPORT PROTEIN CORA"/>
    <property type="match status" value="1"/>
</dbReference>
<evidence type="ECO:0000256" key="3">
    <source>
        <dbReference type="ARBA" id="ARBA00022692"/>
    </source>
</evidence>
<feature type="transmembrane region" description="Helical" evidence="6">
    <location>
        <begin position="389"/>
        <end position="408"/>
    </location>
</feature>
<proteinExistence type="inferred from homology"/>
<evidence type="ECO:0000313" key="7">
    <source>
        <dbReference type="EMBL" id="RDE50214.1"/>
    </source>
</evidence>
<dbReference type="InterPro" id="IPR045863">
    <property type="entry name" value="CorA_TM1_TM2"/>
</dbReference>
<dbReference type="GO" id="GO:0015087">
    <property type="term" value="F:cobalt ion transmembrane transporter activity"/>
    <property type="evidence" value="ECO:0007669"/>
    <property type="project" value="TreeGrafter"/>
</dbReference>
<gene>
    <name evidence="7" type="ORF">DVS81_12685</name>
</gene>
<reference evidence="7 8" key="1">
    <citation type="submission" date="2018-05" db="EMBL/GenBank/DDBJ databases">
        <title>Integrated omic analyses show evidence that a Ca. Accumulibacter phosphatis strain performs denitrification under micro-aerobic conditions.</title>
        <authorList>
            <person name="Camejo P.Y."/>
            <person name="Katherine M.D."/>
            <person name="Daniel N.R."/>
        </authorList>
    </citation>
    <scope>NUCLEOTIDE SEQUENCE [LARGE SCALE GENOMIC DNA]</scope>
    <source>
        <strain evidence="7">UW-LDO-IC</strain>
    </source>
</reference>
<dbReference type="Proteomes" id="UP000253831">
    <property type="component" value="Unassembled WGS sequence"/>
</dbReference>
<keyword evidence="5 6" id="KW-0472">Membrane</keyword>
<evidence type="ECO:0000256" key="4">
    <source>
        <dbReference type="ARBA" id="ARBA00022989"/>
    </source>
</evidence>
<dbReference type="Gene3D" id="1.20.58.340">
    <property type="entry name" value="Magnesium transport protein CorA, transmembrane region"/>
    <property type="match status" value="1"/>
</dbReference>
<evidence type="ECO:0000256" key="1">
    <source>
        <dbReference type="ARBA" id="ARBA00004141"/>
    </source>
</evidence>
<dbReference type="EMBL" id="QPGA01000024">
    <property type="protein sequence ID" value="RDE50214.1"/>
    <property type="molecule type" value="Genomic_DNA"/>
</dbReference>
<evidence type="ECO:0000256" key="6">
    <source>
        <dbReference type="SAM" id="Phobius"/>
    </source>
</evidence>
<evidence type="ECO:0000313" key="8">
    <source>
        <dbReference type="Proteomes" id="UP000253831"/>
    </source>
</evidence>
<keyword evidence="4 6" id="KW-1133">Transmembrane helix</keyword>
<comment type="similarity">
    <text evidence="2">Belongs to the CorA metal ion transporter (MIT) (TC 1.A.35) family.</text>
</comment>
<dbReference type="InterPro" id="IPR045861">
    <property type="entry name" value="CorA_cytoplasmic_dom"/>
</dbReference>
<dbReference type="PANTHER" id="PTHR47685">
    <property type="entry name" value="MAGNESIUM TRANSPORT PROTEIN CORA"/>
    <property type="match status" value="1"/>
</dbReference>
<organism evidence="7 8">
    <name type="scientific">Candidatus Accumulibacter meliphilus</name>
    <dbReference type="NCBI Taxonomy" id="2211374"/>
    <lineage>
        <taxon>Bacteria</taxon>
        <taxon>Pseudomonadati</taxon>
        <taxon>Pseudomonadota</taxon>
        <taxon>Betaproteobacteria</taxon>
        <taxon>Candidatus Accumulibacter</taxon>
    </lineage>
</organism>
<dbReference type="AlphaFoldDB" id="A0A369XJY9"/>
<dbReference type="InterPro" id="IPR002523">
    <property type="entry name" value="MgTranspt_CorA/ZnTranspt_ZntB"/>
</dbReference>
<dbReference type="InterPro" id="IPR050829">
    <property type="entry name" value="CorA_MIT"/>
</dbReference>
<dbReference type="Pfam" id="PF01544">
    <property type="entry name" value="CorA"/>
    <property type="match status" value="1"/>
</dbReference>
<dbReference type="SUPFAM" id="SSF143865">
    <property type="entry name" value="CorA soluble domain-like"/>
    <property type="match status" value="1"/>
</dbReference>
<dbReference type="SUPFAM" id="SSF144083">
    <property type="entry name" value="Magnesium transport protein CorA, transmembrane region"/>
    <property type="match status" value="1"/>
</dbReference>
<comment type="caution">
    <text evidence="7">The sequence shown here is derived from an EMBL/GenBank/DDBJ whole genome shotgun (WGS) entry which is preliminary data.</text>
</comment>
<dbReference type="GO" id="GO:0016020">
    <property type="term" value="C:membrane"/>
    <property type="evidence" value="ECO:0007669"/>
    <property type="project" value="UniProtKB-SubCell"/>
</dbReference>
<protein>
    <submittedName>
        <fullName evidence="7">Magnesium transporter CorA</fullName>
    </submittedName>
</protein>
<comment type="subcellular location">
    <subcellularLocation>
        <location evidence="1">Membrane</location>
        <topology evidence="1">Multi-pass membrane protein</topology>
    </subcellularLocation>
</comment>
<dbReference type="GO" id="GO:0015095">
    <property type="term" value="F:magnesium ion transmembrane transporter activity"/>
    <property type="evidence" value="ECO:0007669"/>
    <property type="project" value="TreeGrafter"/>
</dbReference>
<accession>A0A369XJY9</accession>
<name>A0A369XJY9_9PROT</name>
<sequence>MSEENKRLAPEALEKGLADVHLDEVRSLLSLQKRVEELVEPLLRDQDSLALDEASAEIQQQYRRELRQKLRLMPPKEVAYILEALEANERLVVWEEVKEGADPILAILSDDILEELIDDSHYRNEKTVVTAFELHAGHLRQITITRPEDLQGVHPIWVDLIAPTKKIRGWIGRRFEVDLPDPGSLTDLEASARFYVDEEGHIHLHSDFLLDTREESRNVPVALILQNDILFTIRTEELPVFRLQRARARTRPGYVTDGKDVLLDLYAADVEYSANALEDVYAELERVGRQVLRSHVTDQEATEILAAISEAEDINGRTRRNVLDTRRALSFLLRGRFLSDAQLADGREILRDIESLDGHTAFLFNKINFLMDATDSAININQNKDIKRLTILSVIFMPINVLAGMGGMSEFTMVTEGIPWPIAYSALLVGMVGIGSCMYFGLKYFEKRRLKSNRAANRRTA</sequence>
<keyword evidence="3 6" id="KW-0812">Transmembrane</keyword>
<evidence type="ECO:0000256" key="2">
    <source>
        <dbReference type="ARBA" id="ARBA00009765"/>
    </source>
</evidence>
<feature type="transmembrane region" description="Helical" evidence="6">
    <location>
        <begin position="420"/>
        <end position="442"/>
    </location>
</feature>
<dbReference type="GO" id="GO:0015099">
    <property type="term" value="F:nickel cation transmembrane transporter activity"/>
    <property type="evidence" value="ECO:0007669"/>
    <property type="project" value="TreeGrafter"/>
</dbReference>
<evidence type="ECO:0000256" key="5">
    <source>
        <dbReference type="ARBA" id="ARBA00023136"/>
    </source>
</evidence>